<protein>
    <submittedName>
        <fullName evidence="6">MFS general substrate transporter</fullName>
    </submittedName>
</protein>
<feature type="transmembrane region" description="Helical" evidence="4">
    <location>
        <begin position="422"/>
        <end position="442"/>
    </location>
</feature>
<feature type="transmembrane region" description="Helical" evidence="4">
    <location>
        <begin position="192"/>
        <end position="213"/>
    </location>
</feature>
<sequence length="456" mass="48689">MSSKISIESHRNQNAANREQDKELHVTNKEQVATSREEEGTTLESAKSTTPAATVASPAPDGGLRAWLQVMGSFFLMFNSWGILNTFGSYQAYYETDMLASTSPSAISWVGSIQAFLLLVVGALTGPLFDRGYLRALIFGGTVLLLIGQMMLSLCHEYWQVLLAQAFCIGIGAGALFTPAVAILSQYFSTRVGMAIGIAASGSSVGGVIYPIVFKELLPRIGFAWTTRVLGFLILGTMIVPNAVMRTRVLPAKSRSLLDLPAFTIPAYAFQAMGFFLGFIGLYMPFFYAQVYALQERITNENLAFYLIAIMNSTSAFGRILPNILADKLGPFNVVIPCCLISGVLCICFISVTSTAGIVVLMAFYGFFSGSFVSIPPTLVVSLSLNAREKIGARLGQGFACTAVGVLIGTPIGGAIQEHSGFAALWTFGGVMLFGSAVFLAAGRVAHKGWGVGIKA</sequence>
<feature type="compositionally biased region" description="Low complexity" evidence="3">
    <location>
        <begin position="45"/>
        <end position="58"/>
    </location>
</feature>
<feature type="transmembrane region" description="Helical" evidence="4">
    <location>
        <begin position="133"/>
        <end position="152"/>
    </location>
</feature>
<name>A0A6A6ANX3_9PLEO</name>
<comment type="similarity">
    <text evidence="2">Belongs to the major facilitator superfamily. Monocarboxylate porter (TC 2.A.1.13) family.</text>
</comment>
<dbReference type="RefSeq" id="XP_033528006.1">
    <property type="nucleotide sequence ID" value="XM_033663181.1"/>
</dbReference>
<accession>A0A6A6ANX3</accession>
<feature type="transmembrane region" description="Helical" evidence="4">
    <location>
        <begin position="106"/>
        <end position="126"/>
    </location>
</feature>
<dbReference type="PROSITE" id="PS50850">
    <property type="entry name" value="MFS"/>
    <property type="match status" value="1"/>
</dbReference>
<evidence type="ECO:0000259" key="5">
    <source>
        <dbReference type="PROSITE" id="PS50850"/>
    </source>
</evidence>
<evidence type="ECO:0000256" key="3">
    <source>
        <dbReference type="SAM" id="MobiDB-lite"/>
    </source>
</evidence>
<dbReference type="GeneID" id="54403613"/>
<keyword evidence="4" id="KW-0472">Membrane</keyword>
<dbReference type="Proteomes" id="UP000799771">
    <property type="component" value="Unassembled WGS sequence"/>
</dbReference>
<feature type="transmembrane region" description="Helical" evidence="4">
    <location>
        <begin position="334"/>
        <end position="352"/>
    </location>
</feature>
<feature type="transmembrane region" description="Helical" evidence="4">
    <location>
        <begin position="395"/>
        <end position="416"/>
    </location>
</feature>
<dbReference type="InterPro" id="IPR011701">
    <property type="entry name" value="MFS"/>
</dbReference>
<feature type="domain" description="Major facilitator superfamily (MFS) profile" evidence="5">
    <location>
        <begin position="65"/>
        <end position="447"/>
    </location>
</feature>
<dbReference type="InterPro" id="IPR036259">
    <property type="entry name" value="MFS_trans_sf"/>
</dbReference>
<feature type="transmembrane region" description="Helical" evidence="4">
    <location>
        <begin position="358"/>
        <end position="383"/>
    </location>
</feature>
<evidence type="ECO:0000313" key="7">
    <source>
        <dbReference type="Proteomes" id="UP000799771"/>
    </source>
</evidence>
<dbReference type="AlphaFoldDB" id="A0A6A6ANX3"/>
<dbReference type="EMBL" id="ML977499">
    <property type="protein sequence ID" value="KAF2133619.1"/>
    <property type="molecule type" value="Genomic_DNA"/>
</dbReference>
<keyword evidence="4" id="KW-0812">Transmembrane</keyword>
<feature type="transmembrane region" description="Helical" evidence="4">
    <location>
        <begin position="158"/>
        <end position="185"/>
    </location>
</feature>
<evidence type="ECO:0000256" key="1">
    <source>
        <dbReference type="ARBA" id="ARBA00004141"/>
    </source>
</evidence>
<feature type="compositionally biased region" description="Basic and acidic residues" evidence="3">
    <location>
        <begin position="18"/>
        <end position="28"/>
    </location>
</feature>
<keyword evidence="7" id="KW-1185">Reference proteome</keyword>
<evidence type="ECO:0000313" key="6">
    <source>
        <dbReference type="EMBL" id="KAF2133619.1"/>
    </source>
</evidence>
<feature type="transmembrane region" description="Helical" evidence="4">
    <location>
        <begin position="225"/>
        <end position="245"/>
    </location>
</feature>
<feature type="transmembrane region" description="Helical" evidence="4">
    <location>
        <begin position="257"/>
        <end position="283"/>
    </location>
</feature>
<dbReference type="InterPro" id="IPR020846">
    <property type="entry name" value="MFS_dom"/>
</dbReference>
<gene>
    <name evidence="6" type="ORF">P153DRAFT_282206</name>
</gene>
<feature type="compositionally biased region" description="Polar residues" evidence="3">
    <location>
        <begin position="1"/>
        <end position="17"/>
    </location>
</feature>
<dbReference type="InterPro" id="IPR050327">
    <property type="entry name" value="Proton-linked_MCT"/>
</dbReference>
<feature type="transmembrane region" description="Helical" evidence="4">
    <location>
        <begin position="74"/>
        <end position="94"/>
    </location>
</feature>
<dbReference type="Gene3D" id="1.20.1250.20">
    <property type="entry name" value="MFS general substrate transporter like domains"/>
    <property type="match status" value="2"/>
</dbReference>
<dbReference type="PANTHER" id="PTHR11360">
    <property type="entry name" value="MONOCARBOXYLATE TRANSPORTER"/>
    <property type="match status" value="1"/>
</dbReference>
<proteinExistence type="inferred from homology"/>
<comment type="subcellular location">
    <subcellularLocation>
        <location evidence="1">Membrane</location>
        <topology evidence="1">Multi-pass membrane protein</topology>
    </subcellularLocation>
</comment>
<evidence type="ECO:0000256" key="4">
    <source>
        <dbReference type="SAM" id="Phobius"/>
    </source>
</evidence>
<dbReference type="GO" id="GO:0022857">
    <property type="term" value="F:transmembrane transporter activity"/>
    <property type="evidence" value="ECO:0007669"/>
    <property type="project" value="InterPro"/>
</dbReference>
<feature type="transmembrane region" description="Helical" evidence="4">
    <location>
        <begin position="303"/>
        <end position="322"/>
    </location>
</feature>
<dbReference type="SUPFAM" id="SSF103473">
    <property type="entry name" value="MFS general substrate transporter"/>
    <property type="match status" value="1"/>
</dbReference>
<dbReference type="PANTHER" id="PTHR11360:SF234">
    <property type="entry name" value="MFS-TYPE TRANSPORTER DBAD-RELATED"/>
    <property type="match status" value="1"/>
</dbReference>
<dbReference type="GO" id="GO:0016020">
    <property type="term" value="C:membrane"/>
    <property type="evidence" value="ECO:0007669"/>
    <property type="project" value="UniProtKB-SubCell"/>
</dbReference>
<dbReference type="Pfam" id="PF07690">
    <property type="entry name" value="MFS_1"/>
    <property type="match status" value="1"/>
</dbReference>
<reference evidence="6" key="1">
    <citation type="journal article" date="2020" name="Stud. Mycol.">
        <title>101 Dothideomycetes genomes: a test case for predicting lifestyles and emergence of pathogens.</title>
        <authorList>
            <person name="Haridas S."/>
            <person name="Albert R."/>
            <person name="Binder M."/>
            <person name="Bloem J."/>
            <person name="Labutti K."/>
            <person name="Salamov A."/>
            <person name="Andreopoulos B."/>
            <person name="Baker S."/>
            <person name="Barry K."/>
            <person name="Bills G."/>
            <person name="Bluhm B."/>
            <person name="Cannon C."/>
            <person name="Castanera R."/>
            <person name="Culley D."/>
            <person name="Daum C."/>
            <person name="Ezra D."/>
            <person name="Gonzalez J."/>
            <person name="Henrissat B."/>
            <person name="Kuo A."/>
            <person name="Liang C."/>
            <person name="Lipzen A."/>
            <person name="Lutzoni F."/>
            <person name="Magnuson J."/>
            <person name="Mondo S."/>
            <person name="Nolan M."/>
            <person name="Ohm R."/>
            <person name="Pangilinan J."/>
            <person name="Park H.-J."/>
            <person name="Ramirez L."/>
            <person name="Alfaro M."/>
            <person name="Sun H."/>
            <person name="Tritt A."/>
            <person name="Yoshinaga Y."/>
            <person name="Zwiers L.-H."/>
            <person name="Turgeon B."/>
            <person name="Goodwin S."/>
            <person name="Spatafora J."/>
            <person name="Crous P."/>
            <person name="Grigoriev I."/>
        </authorList>
    </citation>
    <scope>NUCLEOTIDE SEQUENCE</scope>
    <source>
        <strain evidence="6">CBS 119687</strain>
    </source>
</reference>
<feature type="region of interest" description="Disordered" evidence="3">
    <location>
        <begin position="1"/>
        <end position="58"/>
    </location>
</feature>
<keyword evidence="4" id="KW-1133">Transmembrane helix</keyword>
<organism evidence="6 7">
    <name type="scientific">Dothidotthia symphoricarpi CBS 119687</name>
    <dbReference type="NCBI Taxonomy" id="1392245"/>
    <lineage>
        <taxon>Eukaryota</taxon>
        <taxon>Fungi</taxon>
        <taxon>Dikarya</taxon>
        <taxon>Ascomycota</taxon>
        <taxon>Pezizomycotina</taxon>
        <taxon>Dothideomycetes</taxon>
        <taxon>Pleosporomycetidae</taxon>
        <taxon>Pleosporales</taxon>
        <taxon>Dothidotthiaceae</taxon>
        <taxon>Dothidotthia</taxon>
    </lineage>
</organism>
<dbReference type="OrthoDB" id="6509908at2759"/>
<evidence type="ECO:0000256" key="2">
    <source>
        <dbReference type="ARBA" id="ARBA00006727"/>
    </source>
</evidence>